<dbReference type="Proteomes" id="UP001056855">
    <property type="component" value="Plasmid unnamed2"/>
</dbReference>
<keyword evidence="1" id="KW-0614">Plasmid</keyword>
<name>A0A9E7NFE6_9EURY</name>
<reference evidence="1" key="1">
    <citation type="submission" date="2022-06" db="EMBL/GenBank/DDBJ databases">
        <title>Diverse halophilic archaea isolated from saline environments.</title>
        <authorList>
            <person name="Cui H.-L."/>
        </authorList>
    </citation>
    <scope>NUCLEOTIDE SEQUENCE</scope>
    <source>
        <strain evidence="1">WLHS1</strain>
        <plasmid evidence="1">unnamed2</plasmid>
    </source>
</reference>
<dbReference type="RefSeq" id="WP_254161265.1">
    <property type="nucleotide sequence ID" value="NZ_CP100357.1"/>
</dbReference>
<evidence type="ECO:0000313" key="2">
    <source>
        <dbReference type="Proteomes" id="UP001056855"/>
    </source>
</evidence>
<proteinExistence type="predicted"/>
<protein>
    <submittedName>
        <fullName evidence="1">Uncharacterized protein</fullName>
    </submittedName>
</protein>
<geneLocation type="plasmid" evidence="1 2">
    <name>unnamed2</name>
</geneLocation>
<dbReference type="GeneID" id="73292447"/>
<dbReference type="EMBL" id="CP100357">
    <property type="protein sequence ID" value="UTF55833.1"/>
    <property type="molecule type" value="Genomic_DNA"/>
</dbReference>
<gene>
    <name evidence="1" type="ORF">NGM29_20335</name>
</gene>
<keyword evidence="2" id="KW-1185">Reference proteome</keyword>
<evidence type="ECO:0000313" key="1">
    <source>
        <dbReference type="EMBL" id="UTF55833.1"/>
    </source>
</evidence>
<dbReference type="AlphaFoldDB" id="A0A9E7NFE6"/>
<organism evidence="1 2">
    <name type="scientific">Natronosalvus rutilus</name>
    <dbReference type="NCBI Taxonomy" id="2953753"/>
    <lineage>
        <taxon>Archaea</taxon>
        <taxon>Methanobacteriati</taxon>
        <taxon>Methanobacteriota</taxon>
        <taxon>Stenosarchaea group</taxon>
        <taxon>Halobacteria</taxon>
        <taxon>Halobacteriales</taxon>
        <taxon>Natrialbaceae</taxon>
        <taxon>Natronosalvus</taxon>
    </lineage>
</organism>
<dbReference type="KEGG" id="sawl:NGM29_20335"/>
<accession>A0A9E7NFE6</accession>
<sequence>MRHPQDDLLVVEALVEYAHDHADAEPGRADRAWTLADDLAASHGLGLEDAVRQIE</sequence>